<feature type="transmembrane region" description="Helical" evidence="1">
    <location>
        <begin position="145"/>
        <end position="165"/>
    </location>
</feature>
<evidence type="ECO:0000256" key="1">
    <source>
        <dbReference type="SAM" id="Phobius"/>
    </source>
</evidence>
<dbReference type="Proteomes" id="UP000078597">
    <property type="component" value="Unassembled WGS sequence"/>
</dbReference>
<evidence type="ECO:0008006" key="4">
    <source>
        <dbReference type="Google" id="ProtNLM"/>
    </source>
</evidence>
<evidence type="ECO:0000313" key="3">
    <source>
        <dbReference type="Proteomes" id="UP000078597"/>
    </source>
</evidence>
<dbReference type="VEuPathDB" id="PlasmoDB:PmUG01_00047300"/>
<organism evidence="2 3">
    <name type="scientific">Plasmodium malariae</name>
    <dbReference type="NCBI Taxonomy" id="5858"/>
    <lineage>
        <taxon>Eukaryota</taxon>
        <taxon>Sar</taxon>
        <taxon>Alveolata</taxon>
        <taxon>Apicomplexa</taxon>
        <taxon>Aconoidasida</taxon>
        <taxon>Haemosporida</taxon>
        <taxon>Plasmodiidae</taxon>
        <taxon>Plasmodium</taxon>
        <taxon>Plasmodium (Plasmodium)</taxon>
    </lineage>
</organism>
<name>A0A1A8WKI7_PLAMA</name>
<proteinExistence type="predicted"/>
<keyword evidence="1" id="KW-0472">Membrane</keyword>
<sequence>MTNLFKDTYIIHILHNKFNKSFDQTCNIYEKLDTRNCRLLAKYNKVKDSNVADLTKDLSYNEGYAKKNISNNEKGVERNNKQYNRNLLNKAQYYTEVIDYNIGMFDGKHFHFEKKWLKKKDYDNFLERKRRICDIALKKIKFKNYGYIVAMFLIFIMFVIGIYKIPSLGSLDTAWKDLDSGNILKTWYETVTNWDPKVKASIHLTLFSVIMLISIILLVIGICKILRNNEKYNKIKLMIK</sequence>
<evidence type="ECO:0000313" key="2">
    <source>
        <dbReference type="EMBL" id="SBS93474.1"/>
    </source>
</evidence>
<feature type="transmembrane region" description="Helical" evidence="1">
    <location>
        <begin position="202"/>
        <end position="226"/>
    </location>
</feature>
<dbReference type="Pfam" id="PF12420">
    <property type="entry name" value="DUF3671"/>
    <property type="match status" value="1"/>
</dbReference>
<dbReference type="EMBL" id="FLQW01002514">
    <property type="protein sequence ID" value="SBS93474.1"/>
    <property type="molecule type" value="Genomic_DNA"/>
</dbReference>
<accession>A0A1A8WKI7</accession>
<dbReference type="InterPro" id="IPR022139">
    <property type="entry name" value="Fam-L/Fam-M-like_plasmodium"/>
</dbReference>
<dbReference type="AlphaFoldDB" id="A0A1A8WKI7"/>
<gene>
    <name evidence="2" type="ORF">PMALA_039710</name>
</gene>
<keyword evidence="1" id="KW-1133">Transmembrane helix</keyword>
<reference evidence="3" key="1">
    <citation type="submission" date="2016-05" db="EMBL/GenBank/DDBJ databases">
        <authorList>
            <person name="Naeem Raeece"/>
        </authorList>
    </citation>
    <scope>NUCLEOTIDE SEQUENCE [LARGE SCALE GENOMIC DNA]</scope>
</reference>
<keyword evidence="1" id="KW-0812">Transmembrane</keyword>
<protein>
    <recommendedName>
        <fullName evidence="4">Fam-m protein</fullName>
    </recommendedName>
</protein>